<dbReference type="EMBL" id="BMAO01005082">
    <property type="protein sequence ID" value="GFQ98939.1"/>
    <property type="molecule type" value="Genomic_DNA"/>
</dbReference>
<gene>
    <name evidence="1" type="ORF">TNCT_297811</name>
</gene>
<dbReference type="Proteomes" id="UP000887116">
    <property type="component" value="Unassembled WGS sequence"/>
</dbReference>
<reference evidence="1" key="1">
    <citation type="submission" date="2020-07" db="EMBL/GenBank/DDBJ databases">
        <title>Multicomponent nature underlies the extraordinary mechanical properties of spider dragline silk.</title>
        <authorList>
            <person name="Kono N."/>
            <person name="Nakamura H."/>
            <person name="Mori M."/>
            <person name="Yoshida Y."/>
            <person name="Ohtoshi R."/>
            <person name="Malay A.D."/>
            <person name="Moran D.A.P."/>
            <person name="Tomita M."/>
            <person name="Numata K."/>
            <person name="Arakawa K."/>
        </authorList>
    </citation>
    <scope>NUCLEOTIDE SEQUENCE</scope>
</reference>
<keyword evidence="2" id="KW-1185">Reference proteome</keyword>
<comment type="caution">
    <text evidence="1">The sequence shown here is derived from an EMBL/GenBank/DDBJ whole genome shotgun (WGS) entry which is preliminary data.</text>
</comment>
<accession>A0A8X6GC25</accession>
<protein>
    <submittedName>
        <fullName evidence="1">Uncharacterized protein</fullName>
    </submittedName>
</protein>
<sequence>MIAFIFEVWPQLRFNGLLQFVRSKLTLPSPFISWWGHSNLHLGLDLNPNKSQFVGAERKPSGELFLPSGK</sequence>
<proteinExistence type="predicted"/>
<evidence type="ECO:0000313" key="1">
    <source>
        <dbReference type="EMBL" id="GFQ98939.1"/>
    </source>
</evidence>
<dbReference type="AlphaFoldDB" id="A0A8X6GC25"/>
<organism evidence="1 2">
    <name type="scientific">Trichonephila clavata</name>
    <name type="common">Joro spider</name>
    <name type="synonym">Nephila clavata</name>
    <dbReference type="NCBI Taxonomy" id="2740835"/>
    <lineage>
        <taxon>Eukaryota</taxon>
        <taxon>Metazoa</taxon>
        <taxon>Ecdysozoa</taxon>
        <taxon>Arthropoda</taxon>
        <taxon>Chelicerata</taxon>
        <taxon>Arachnida</taxon>
        <taxon>Araneae</taxon>
        <taxon>Araneomorphae</taxon>
        <taxon>Entelegynae</taxon>
        <taxon>Araneoidea</taxon>
        <taxon>Nephilidae</taxon>
        <taxon>Trichonephila</taxon>
    </lineage>
</organism>
<name>A0A8X6GC25_TRICU</name>
<evidence type="ECO:0000313" key="2">
    <source>
        <dbReference type="Proteomes" id="UP000887116"/>
    </source>
</evidence>